<evidence type="ECO:0000313" key="2">
    <source>
        <dbReference type="Proteomes" id="UP001518989"/>
    </source>
</evidence>
<protein>
    <recommendedName>
        <fullName evidence="3">DUF2384 domain-containing protein</fullName>
    </recommendedName>
</protein>
<organism evidence="1 2">
    <name type="scientific">Roseomonas haemaphysalidis</name>
    <dbReference type="NCBI Taxonomy" id="2768162"/>
    <lineage>
        <taxon>Bacteria</taxon>
        <taxon>Pseudomonadati</taxon>
        <taxon>Pseudomonadota</taxon>
        <taxon>Alphaproteobacteria</taxon>
        <taxon>Acetobacterales</taxon>
        <taxon>Roseomonadaceae</taxon>
        <taxon>Roseomonas</taxon>
    </lineage>
</organism>
<sequence length="220" mass="22986">MPAKRTGGRPLALKAGDDVAEIRVPRALYRHIGSMGQSIGTVISGFADVAAKARRTGQTITITYKITPDGVAEAVGDAAAPPPDGDRLDAALARARARGAVKAAEILRGPDMLTARDFGALIGASHETVNAKRRRHELLGLEGTTRGVRYPAWQVTDAGLPLPGLPDVFALLGGQPWAVFRFLRTAHAELGGMTALNALKAGRLDAVLQVARNQAGGAFA</sequence>
<accession>A0ABS3KMX3</accession>
<dbReference type="EMBL" id="JACTNG010000001">
    <property type="protein sequence ID" value="MBO1077943.1"/>
    <property type="molecule type" value="Genomic_DNA"/>
</dbReference>
<dbReference type="Proteomes" id="UP001518989">
    <property type="component" value="Unassembled WGS sequence"/>
</dbReference>
<evidence type="ECO:0008006" key="3">
    <source>
        <dbReference type="Google" id="ProtNLM"/>
    </source>
</evidence>
<evidence type="ECO:0000313" key="1">
    <source>
        <dbReference type="EMBL" id="MBO1077943.1"/>
    </source>
</evidence>
<comment type="caution">
    <text evidence="1">The sequence shown here is derived from an EMBL/GenBank/DDBJ whole genome shotgun (WGS) entry which is preliminary data.</text>
</comment>
<reference evidence="1 2" key="1">
    <citation type="submission" date="2020-09" db="EMBL/GenBank/DDBJ databases">
        <title>Roseomonas.</title>
        <authorList>
            <person name="Zhu W."/>
        </authorList>
    </citation>
    <scope>NUCLEOTIDE SEQUENCE [LARGE SCALE GENOMIC DNA]</scope>
    <source>
        <strain evidence="1 2">573</strain>
    </source>
</reference>
<gene>
    <name evidence="1" type="ORF">IAI61_02785</name>
</gene>
<proteinExistence type="predicted"/>
<dbReference type="RefSeq" id="WP_207415333.1">
    <property type="nucleotide sequence ID" value="NZ_CP061179.1"/>
</dbReference>
<name>A0ABS3KMX3_9PROT</name>
<keyword evidence="2" id="KW-1185">Reference proteome</keyword>